<dbReference type="RefSeq" id="WP_054749074.1">
    <property type="nucleotide sequence ID" value="NZ_JQAT01000009.1"/>
</dbReference>
<dbReference type="PATRIC" id="fig|81857.3.peg.2230"/>
<protein>
    <submittedName>
        <fullName evidence="1">Uncharacterized protein</fullName>
    </submittedName>
</protein>
<gene>
    <name evidence="1" type="ORF">IV38_GL002171</name>
</gene>
<name>A0A0R2FFS5_9LACO</name>
<evidence type="ECO:0000313" key="2">
    <source>
        <dbReference type="Proteomes" id="UP000051751"/>
    </source>
</evidence>
<sequence>MKTIYATAPADKPAGYAVYALDPVSYGADEYIGWKMVKMKQTPAIDDSGKQILGLDGKPQMLCVDDPDAEVTYDPHTQVLKQLDQSVQVAAKIGGAQAQLKVTVDEADKAMAKIGGQLAQLQAAAKSTDATN</sequence>
<comment type="caution">
    <text evidence="1">The sequence shown here is derived from an EMBL/GenBank/DDBJ whole genome shotgun (WGS) entry which is preliminary data.</text>
</comment>
<proteinExistence type="predicted"/>
<evidence type="ECO:0000313" key="1">
    <source>
        <dbReference type="EMBL" id="KRN27344.1"/>
    </source>
</evidence>
<dbReference type="Proteomes" id="UP000051751">
    <property type="component" value="Unassembled WGS sequence"/>
</dbReference>
<accession>A0A0R2FFS5</accession>
<dbReference type="AlphaFoldDB" id="A0A0R2FFS5"/>
<dbReference type="EMBL" id="JQAT01000009">
    <property type="protein sequence ID" value="KRN27344.1"/>
    <property type="molecule type" value="Genomic_DNA"/>
</dbReference>
<reference evidence="1 2" key="1">
    <citation type="journal article" date="2015" name="Genome Announc.">
        <title>Expanding the biotechnology potential of lactobacilli through comparative genomics of 213 strains and associated genera.</title>
        <authorList>
            <person name="Sun Z."/>
            <person name="Harris H.M."/>
            <person name="McCann A."/>
            <person name="Guo C."/>
            <person name="Argimon S."/>
            <person name="Zhang W."/>
            <person name="Yang X."/>
            <person name="Jeffery I.B."/>
            <person name="Cooney J.C."/>
            <person name="Kagawa T.F."/>
            <person name="Liu W."/>
            <person name="Song Y."/>
            <person name="Salvetti E."/>
            <person name="Wrobel A."/>
            <person name="Rasinkangas P."/>
            <person name="Parkhill J."/>
            <person name="Rea M.C."/>
            <person name="O'Sullivan O."/>
            <person name="Ritari J."/>
            <person name="Douillard F.P."/>
            <person name="Paul Ross R."/>
            <person name="Yang R."/>
            <person name="Briner A.E."/>
            <person name="Felis G.E."/>
            <person name="de Vos W.M."/>
            <person name="Barrangou R."/>
            <person name="Klaenhammer T.R."/>
            <person name="Caufield P.W."/>
            <person name="Cui Y."/>
            <person name="Zhang H."/>
            <person name="O'Toole P.W."/>
        </authorList>
    </citation>
    <scope>NUCLEOTIDE SEQUENCE [LARGE SCALE GENOMIC DNA]</scope>
    <source>
        <strain evidence="1 2">ATCC BAA-66</strain>
    </source>
</reference>
<organism evidence="1 2">
    <name type="scientific">Lactobacillus selangorensis</name>
    <dbReference type="NCBI Taxonomy" id="81857"/>
    <lineage>
        <taxon>Bacteria</taxon>
        <taxon>Bacillati</taxon>
        <taxon>Bacillota</taxon>
        <taxon>Bacilli</taxon>
        <taxon>Lactobacillales</taxon>
        <taxon>Lactobacillaceae</taxon>
        <taxon>Lactobacillus</taxon>
    </lineage>
</organism>